<evidence type="ECO:0000313" key="4">
    <source>
        <dbReference type="Proteomes" id="UP001596333"/>
    </source>
</evidence>
<dbReference type="InterPro" id="IPR031329">
    <property type="entry name" value="NEUT/ALK_ceramidase_N"/>
</dbReference>
<dbReference type="Proteomes" id="UP001596333">
    <property type="component" value="Unassembled WGS sequence"/>
</dbReference>
<feature type="domain" description="Neutral/alkaline non-lysosomal ceramidase N-terminal" evidence="2">
    <location>
        <begin position="7"/>
        <end position="228"/>
    </location>
</feature>
<proteinExistence type="predicted"/>
<comment type="caution">
    <text evidence="3">The sequence shown here is derived from an EMBL/GenBank/DDBJ whole genome shotgun (WGS) entry which is preliminary data.</text>
</comment>
<gene>
    <name evidence="3" type="ORF">ACFQEY_13430</name>
</gene>
<dbReference type="EMBL" id="JBHSXI010000015">
    <property type="protein sequence ID" value="MFC6890004.1"/>
    <property type="molecule type" value="Genomic_DNA"/>
</dbReference>
<accession>A0ABD5UKX6</accession>
<dbReference type="PANTHER" id="PTHR12670:SF1">
    <property type="entry name" value="NEUTRAL CERAMIDASE"/>
    <property type="match status" value="1"/>
</dbReference>
<feature type="binding site" evidence="1">
    <location>
        <position position="200"/>
    </location>
    <ligand>
        <name>Zn(2+)</name>
        <dbReference type="ChEBI" id="CHEBI:29105"/>
    </ligand>
</feature>
<evidence type="ECO:0000313" key="3">
    <source>
        <dbReference type="EMBL" id="MFC6890004.1"/>
    </source>
</evidence>
<dbReference type="InterPro" id="IPR006823">
    <property type="entry name" value="Ceramidase_alk"/>
</dbReference>
<dbReference type="Pfam" id="PF04734">
    <property type="entry name" value="Ceramidase_alk"/>
    <property type="match status" value="1"/>
</dbReference>
<protein>
    <submittedName>
        <fullName evidence="3">Neutral/alkaline non-lysosomal ceramidase N-terminal domain-containing protein</fullName>
    </submittedName>
</protein>
<feature type="binding site" evidence="1">
    <location>
        <position position="94"/>
    </location>
    <ligand>
        <name>Zn(2+)</name>
        <dbReference type="ChEBI" id="CHEBI:29105"/>
    </ligand>
</feature>
<dbReference type="AlphaFoldDB" id="A0ABD5UKX6"/>
<comment type="cofactor">
    <cofactor evidence="1">
        <name>Zn(2+)</name>
        <dbReference type="ChEBI" id="CHEBI:29105"/>
    </cofactor>
    <text evidence="1">Binds 1 zinc ion per subunit.</text>
</comment>
<organism evidence="3 4">
    <name type="scientific">Halorubrum trueperi</name>
    <dbReference type="NCBI Taxonomy" id="2004704"/>
    <lineage>
        <taxon>Archaea</taxon>
        <taxon>Methanobacteriati</taxon>
        <taxon>Methanobacteriota</taxon>
        <taxon>Stenosarchaea group</taxon>
        <taxon>Halobacteria</taxon>
        <taxon>Halobacteriales</taxon>
        <taxon>Haloferacaceae</taxon>
        <taxon>Halorubrum</taxon>
    </lineage>
</organism>
<evidence type="ECO:0000256" key="1">
    <source>
        <dbReference type="PIRSR" id="PIRSR606823-2"/>
    </source>
</evidence>
<keyword evidence="1" id="KW-0479">Metal-binding</keyword>
<name>A0ABD5UKX6_9EURY</name>
<sequence length="468" mass="51680">MSDKLSVGVARADMTPPVGIAHASWGAQTHERAVGVDLPLEVTALAISDGQRTTVTLSLDIVILWSEDDVTAIRKETAELAEIPEEHVRVSYTHTHSGPCVNRENWFEEGDEMVDAYLDSLVSKATGTALEAVESMEPARVAAGTGHSEIAVNRRFQRPEDGRMIVGRNPDGPVDYEVGVLRFDTVAGEPLAAVANYACHPITVGPDNDLITPDYPGVVRQTVEESTGATCLFLQGAAGDVGPIHGVAKNGIDEYRPLGRRLGSEVARVWWSLDPRGREERYVETLESGAPLAVYEYDYDDRTEQSHKVVSYDLELPLSDFSPLNEVENDYEEKMAELHRLRESGARESKIQAQAMECRRAELRRGRVDTFGGQSDVIFELQVFTLGDSIAFVTIPGEPFVEIGMEIKARSPFEHTFFSGYSNEKHAYIPTFENYENGGYEVDTTPFTPNTASIVIEETLEVLQRLKA</sequence>
<keyword evidence="1" id="KW-0862">Zinc</keyword>
<evidence type="ECO:0000259" key="2">
    <source>
        <dbReference type="Pfam" id="PF04734"/>
    </source>
</evidence>
<reference evidence="3 4" key="1">
    <citation type="journal article" date="2019" name="Int. J. Syst. Evol. Microbiol.">
        <title>The Global Catalogue of Microorganisms (GCM) 10K type strain sequencing project: providing services to taxonomists for standard genome sequencing and annotation.</title>
        <authorList>
            <consortium name="The Broad Institute Genomics Platform"/>
            <consortium name="The Broad Institute Genome Sequencing Center for Infectious Disease"/>
            <person name="Wu L."/>
            <person name="Ma J."/>
        </authorList>
    </citation>
    <scope>NUCLEOTIDE SEQUENCE [LARGE SCALE GENOMIC DNA]</scope>
    <source>
        <strain evidence="3 4">Y73</strain>
    </source>
</reference>
<keyword evidence="4" id="KW-1185">Reference proteome</keyword>
<dbReference type="RefSeq" id="WP_379769415.1">
    <property type="nucleotide sequence ID" value="NZ_JBHSXI010000015.1"/>
</dbReference>
<dbReference type="PANTHER" id="PTHR12670">
    <property type="entry name" value="CERAMIDASE"/>
    <property type="match status" value="1"/>
</dbReference>